<protein>
    <submittedName>
        <fullName evidence="2">Uncharacterized protein</fullName>
    </submittedName>
</protein>
<dbReference type="EMBL" id="JABVED010000003">
    <property type="protein sequence ID" value="MBC6447270.1"/>
    <property type="molecule type" value="Genomic_DNA"/>
</dbReference>
<keyword evidence="1" id="KW-0812">Transmembrane</keyword>
<organism evidence="2 3">
    <name type="scientific">Actinokineospora xionganensis</name>
    <dbReference type="NCBI Taxonomy" id="2684470"/>
    <lineage>
        <taxon>Bacteria</taxon>
        <taxon>Bacillati</taxon>
        <taxon>Actinomycetota</taxon>
        <taxon>Actinomycetes</taxon>
        <taxon>Pseudonocardiales</taxon>
        <taxon>Pseudonocardiaceae</taxon>
        <taxon>Actinokineospora</taxon>
    </lineage>
</organism>
<proteinExistence type="predicted"/>
<evidence type="ECO:0000313" key="3">
    <source>
        <dbReference type="Proteomes" id="UP000734823"/>
    </source>
</evidence>
<accession>A0ABR7L3K0</accession>
<name>A0ABR7L3K0_9PSEU</name>
<comment type="caution">
    <text evidence="2">The sequence shown here is derived from an EMBL/GenBank/DDBJ whole genome shotgun (WGS) entry which is preliminary data.</text>
</comment>
<dbReference type="RefSeq" id="WP_187219733.1">
    <property type="nucleotide sequence ID" value="NZ_JABVED010000003.1"/>
</dbReference>
<feature type="transmembrane region" description="Helical" evidence="1">
    <location>
        <begin position="111"/>
        <end position="131"/>
    </location>
</feature>
<keyword evidence="3" id="KW-1185">Reference proteome</keyword>
<gene>
    <name evidence="2" type="ORF">GPZ80_08800</name>
</gene>
<keyword evidence="1" id="KW-1133">Transmembrane helix</keyword>
<dbReference type="Proteomes" id="UP000734823">
    <property type="component" value="Unassembled WGS sequence"/>
</dbReference>
<keyword evidence="1" id="KW-0472">Membrane</keyword>
<evidence type="ECO:0000256" key="1">
    <source>
        <dbReference type="SAM" id="Phobius"/>
    </source>
</evidence>
<sequence length="140" mass="14239">MEITWRWLPSAAVMLVGAAILVAPMVVVAAGGAYVRVAAASMSPTGRHGFRGGRLARELTRLAGPGRGAIPLTAIKSVVVATREGPLPAVTAFADAGLAGTPTVATQATGLPLSLIGGGVVFMLGTVWLGLRLSRKRPTD</sequence>
<feature type="transmembrane region" description="Helical" evidence="1">
    <location>
        <begin position="12"/>
        <end position="35"/>
    </location>
</feature>
<evidence type="ECO:0000313" key="2">
    <source>
        <dbReference type="EMBL" id="MBC6447270.1"/>
    </source>
</evidence>
<reference evidence="2 3" key="1">
    <citation type="submission" date="2020-06" db="EMBL/GenBank/DDBJ databases">
        <title>Actinokineospora xiongansis sp. nov., isolated from soil of Baiyangdian.</title>
        <authorList>
            <person name="Zhang X."/>
        </authorList>
    </citation>
    <scope>NUCLEOTIDE SEQUENCE [LARGE SCALE GENOMIC DNA]</scope>
    <source>
        <strain evidence="2 3">HBU206404</strain>
    </source>
</reference>